<protein>
    <recommendedName>
        <fullName evidence="10">Bifunctional inhibitor/plant lipid transfer protein/seed storage helical domain-containing protein</fullName>
    </recommendedName>
</protein>
<keyword evidence="6" id="KW-1015">Disulfide bond</keyword>
<evidence type="ECO:0000313" key="12">
    <source>
        <dbReference type="Proteomes" id="UP001154282"/>
    </source>
</evidence>
<keyword evidence="7" id="KW-0325">Glycoprotein</keyword>
<dbReference type="GO" id="GO:0005886">
    <property type="term" value="C:plasma membrane"/>
    <property type="evidence" value="ECO:0007669"/>
    <property type="project" value="UniProtKB-SubCell"/>
</dbReference>
<evidence type="ECO:0000256" key="6">
    <source>
        <dbReference type="ARBA" id="ARBA00023157"/>
    </source>
</evidence>
<comment type="similarity">
    <text evidence="2">Belongs to the plant LTP family.</text>
</comment>
<evidence type="ECO:0000256" key="2">
    <source>
        <dbReference type="ARBA" id="ARBA00009748"/>
    </source>
</evidence>
<name>A0AAV0RZB1_9ROSI</name>
<evidence type="ECO:0000313" key="11">
    <source>
        <dbReference type="EMBL" id="CAI0626198.1"/>
    </source>
</evidence>
<comment type="subcellular location">
    <subcellularLocation>
        <location evidence="1">Cell membrane</location>
        <topology evidence="1">Lipid-anchor</topology>
        <topology evidence="1">GPI-anchor</topology>
    </subcellularLocation>
</comment>
<dbReference type="InterPro" id="IPR036312">
    <property type="entry name" value="Bifun_inhib/LTP/seed_sf"/>
</dbReference>
<comment type="caution">
    <text evidence="11">The sequence shown here is derived from an EMBL/GenBank/DDBJ whole genome shotgun (WGS) entry which is preliminary data.</text>
</comment>
<dbReference type="Pfam" id="PF14368">
    <property type="entry name" value="LTP_2"/>
    <property type="match status" value="1"/>
</dbReference>
<gene>
    <name evidence="11" type="ORF">LITE_LOCUS50755</name>
</gene>
<organism evidence="11 12">
    <name type="scientific">Linum tenue</name>
    <dbReference type="NCBI Taxonomy" id="586396"/>
    <lineage>
        <taxon>Eukaryota</taxon>
        <taxon>Viridiplantae</taxon>
        <taxon>Streptophyta</taxon>
        <taxon>Embryophyta</taxon>
        <taxon>Tracheophyta</taxon>
        <taxon>Spermatophyta</taxon>
        <taxon>Magnoliopsida</taxon>
        <taxon>eudicotyledons</taxon>
        <taxon>Gunneridae</taxon>
        <taxon>Pentapetalae</taxon>
        <taxon>rosids</taxon>
        <taxon>fabids</taxon>
        <taxon>Malpighiales</taxon>
        <taxon>Linaceae</taxon>
        <taxon>Linum</taxon>
    </lineage>
</organism>
<keyword evidence="5 9" id="KW-0732">Signal</keyword>
<proteinExistence type="inferred from homology"/>
<evidence type="ECO:0000256" key="3">
    <source>
        <dbReference type="ARBA" id="ARBA00022475"/>
    </source>
</evidence>
<dbReference type="Gene3D" id="1.10.110.10">
    <property type="entry name" value="Plant lipid-transfer and hydrophobic proteins"/>
    <property type="match status" value="1"/>
</dbReference>
<keyword evidence="12" id="KW-1185">Reference proteome</keyword>
<feature type="chain" id="PRO_5043426677" description="Bifunctional inhibitor/plant lipid transfer protein/seed storage helical domain-containing protein" evidence="9">
    <location>
        <begin position="19"/>
        <end position="150"/>
    </location>
</feature>
<feature type="signal peptide" evidence="9">
    <location>
        <begin position="1"/>
        <end position="18"/>
    </location>
</feature>
<evidence type="ECO:0000256" key="8">
    <source>
        <dbReference type="ARBA" id="ARBA00023288"/>
    </source>
</evidence>
<evidence type="ECO:0000256" key="5">
    <source>
        <dbReference type="ARBA" id="ARBA00022729"/>
    </source>
</evidence>
<evidence type="ECO:0000256" key="1">
    <source>
        <dbReference type="ARBA" id="ARBA00004609"/>
    </source>
</evidence>
<dbReference type="PANTHER" id="PTHR33044">
    <property type="entry name" value="BIFUNCTIONAL INHIBITOR/LIPID-TRANSFER PROTEIN/SEED STORAGE 2S ALBUMIN SUPERFAMILY PROTEIN-RELATED"/>
    <property type="match status" value="1"/>
</dbReference>
<evidence type="ECO:0000256" key="9">
    <source>
        <dbReference type="SAM" id="SignalP"/>
    </source>
</evidence>
<dbReference type="EMBL" id="CAMGYJ010000011">
    <property type="protein sequence ID" value="CAI0626198.1"/>
    <property type="molecule type" value="Genomic_DNA"/>
</dbReference>
<dbReference type="InterPro" id="IPR043325">
    <property type="entry name" value="LTSS"/>
</dbReference>
<dbReference type="InterPro" id="IPR016140">
    <property type="entry name" value="Bifunc_inhib/LTP/seed_store"/>
</dbReference>
<keyword evidence="4" id="KW-0472">Membrane</keyword>
<reference evidence="11" key="1">
    <citation type="submission" date="2022-08" db="EMBL/GenBank/DDBJ databases">
        <authorList>
            <person name="Gutierrez-Valencia J."/>
        </authorList>
    </citation>
    <scope>NUCLEOTIDE SEQUENCE</scope>
</reference>
<keyword evidence="8" id="KW-0449">Lipoprotein</keyword>
<dbReference type="AlphaFoldDB" id="A0AAV0RZB1"/>
<keyword evidence="3" id="KW-1003">Cell membrane</keyword>
<dbReference type="GO" id="GO:0098552">
    <property type="term" value="C:side of membrane"/>
    <property type="evidence" value="ECO:0007669"/>
    <property type="project" value="UniProtKB-KW"/>
</dbReference>
<evidence type="ECO:0000259" key="10">
    <source>
        <dbReference type="Pfam" id="PF14368"/>
    </source>
</evidence>
<dbReference type="Proteomes" id="UP001154282">
    <property type="component" value="Unassembled WGS sequence"/>
</dbReference>
<accession>A0AAV0RZB1</accession>
<evidence type="ECO:0000256" key="7">
    <source>
        <dbReference type="ARBA" id="ARBA00023180"/>
    </source>
</evidence>
<dbReference type="SUPFAM" id="SSF47699">
    <property type="entry name" value="Bifunctional inhibitor/lipid-transfer protein/seed storage 2S albumin"/>
    <property type="match status" value="1"/>
</dbReference>
<keyword evidence="4" id="KW-0336">GPI-anchor</keyword>
<evidence type="ECO:0000256" key="4">
    <source>
        <dbReference type="ARBA" id="ARBA00022622"/>
    </source>
</evidence>
<sequence>MAFACYFLFLILCFIVSAAPSFGSSTADEPLPHIPLGGADCATPLYDMKSNCWGYIRKNNTMTVPDSCCHTLQSVLSRYPECLCEIFFSGGYIDFDIDITKGFATFDACNVRGRVVSSCRDVVRTMGASSKTSSSTLIVVALVVGMAIAL</sequence>
<dbReference type="CDD" id="cd00010">
    <property type="entry name" value="AAI_LTSS"/>
    <property type="match status" value="1"/>
</dbReference>
<feature type="domain" description="Bifunctional inhibitor/plant lipid transfer protein/seed storage helical" evidence="10">
    <location>
        <begin position="38"/>
        <end position="119"/>
    </location>
</feature>